<dbReference type="Gene3D" id="1.20.5.1930">
    <property type="match status" value="1"/>
</dbReference>
<feature type="domain" description="Histidine kinase/HSP90-like ATPase" evidence="10">
    <location>
        <begin position="302"/>
        <end position="391"/>
    </location>
</feature>
<evidence type="ECO:0000259" key="10">
    <source>
        <dbReference type="Pfam" id="PF02518"/>
    </source>
</evidence>
<name>A0A7W3LNK1_ACTNM</name>
<dbReference type="InterPro" id="IPR055558">
    <property type="entry name" value="DUF7134"/>
</dbReference>
<keyword evidence="9" id="KW-1133">Transmembrane helix</keyword>
<keyword evidence="14" id="KW-1185">Reference proteome</keyword>
<keyword evidence="4" id="KW-0808">Transferase</keyword>
<dbReference type="InterPro" id="IPR011712">
    <property type="entry name" value="Sig_transdc_His_kin_sub3_dim/P"/>
</dbReference>
<feature type="transmembrane region" description="Helical" evidence="9">
    <location>
        <begin position="544"/>
        <end position="566"/>
    </location>
</feature>
<dbReference type="SUPFAM" id="SSF55874">
    <property type="entry name" value="ATPase domain of HSP90 chaperone/DNA topoisomerase II/histidine kinase"/>
    <property type="match status" value="1"/>
</dbReference>
<evidence type="ECO:0000313" key="14">
    <source>
        <dbReference type="Proteomes" id="UP000572680"/>
    </source>
</evidence>
<dbReference type="PANTHER" id="PTHR24421">
    <property type="entry name" value="NITRATE/NITRITE SENSOR PROTEIN NARX-RELATED"/>
    <property type="match status" value="1"/>
</dbReference>
<keyword evidence="5" id="KW-0547">Nucleotide-binding</keyword>
<dbReference type="EC" id="2.7.13.3" evidence="2"/>
<evidence type="ECO:0000256" key="7">
    <source>
        <dbReference type="ARBA" id="ARBA00022840"/>
    </source>
</evidence>
<feature type="transmembrane region" description="Helical" evidence="9">
    <location>
        <begin position="484"/>
        <end position="502"/>
    </location>
</feature>
<dbReference type="Proteomes" id="UP000572680">
    <property type="component" value="Unassembled WGS sequence"/>
</dbReference>
<feature type="transmembrane region" description="Helical" evidence="9">
    <location>
        <begin position="153"/>
        <end position="169"/>
    </location>
</feature>
<dbReference type="InterPro" id="IPR050482">
    <property type="entry name" value="Sensor_HK_TwoCompSys"/>
</dbReference>
<dbReference type="Pfam" id="PF23539">
    <property type="entry name" value="DUF7134"/>
    <property type="match status" value="1"/>
</dbReference>
<dbReference type="Gene3D" id="3.30.565.10">
    <property type="entry name" value="Histidine kinase-like ATPase, C-terminal domain"/>
    <property type="match status" value="1"/>
</dbReference>
<dbReference type="InterPro" id="IPR036890">
    <property type="entry name" value="HATPase_C_sf"/>
</dbReference>
<feature type="transmembrane region" description="Helical" evidence="9">
    <location>
        <begin position="123"/>
        <end position="141"/>
    </location>
</feature>
<dbReference type="InterPro" id="IPR003594">
    <property type="entry name" value="HATPase_dom"/>
</dbReference>
<gene>
    <name evidence="13" type="ORF">HNR61_002993</name>
</gene>
<keyword evidence="9" id="KW-0472">Membrane</keyword>
<evidence type="ECO:0000259" key="12">
    <source>
        <dbReference type="Pfam" id="PF23539"/>
    </source>
</evidence>
<sequence>MTERNEGMPERDAPRAGWPSTADFAVPALLAAVQLAGTRAVPALDEGGGGPLAQWQWRVATVCVLLSCVALIWRRVAPARVLAATVLVGGAGVLLIGRADTLVGGVADGVALYSLAVHRGRRAAVLGALAAWAAAFLMHLPNREGAGDVVMNEVFNGLFYIAVAALGQVRRQHKARRRELAAQLAAADAERRAAAAAERDRLARDLHDVAGHHLSAVVVHSGAAARVGDPDLSRQALSAAADTGRDVLDALTRLVDVVGPESDGGGLEELLPPLCQGLTRLGVPVSLAFEGRARRVRPQVVTAAYRIVQEALTNALRYAPGAAVNVEVNCSSGAVRVSVVNAPPADEPPVTTLGGGRGIEGMRERAEAFHGTLSAGPTPAGGWAVEAVLPTAPAGGRRGLGWPEVVDGIVLAFCAALPSLLAFAPPDAVLRGWPLAGGAAVVAGLTLRAAPLWWRRGHPYRTLLTLTAVDCAAAGLLAPYSLDLVVLLMIGLPAAMFAVYAVGRYASGRPTWPAPFVAALAWGAQFGVLLAFSDETAPRERVPVLVFGILIGYGFGLLVLLPFWAWGRTVARRGRRWEATALATMAARTGEAVLAERHRVALGLRGTVLDHTSRLVRAAEAGLAGSTEDAAAALSAVADEARAALMDMRALLDAMQEDTAPPYDKPHTPAPPLS</sequence>
<reference evidence="13 14" key="1">
    <citation type="submission" date="2020-08" db="EMBL/GenBank/DDBJ databases">
        <title>Genomic Encyclopedia of Type Strains, Phase IV (KMG-IV): sequencing the most valuable type-strain genomes for metagenomic binning, comparative biology and taxonomic classification.</title>
        <authorList>
            <person name="Goeker M."/>
        </authorList>
    </citation>
    <scope>NUCLEOTIDE SEQUENCE [LARGE SCALE GENOMIC DNA]</scope>
    <source>
        <strain evidence="13 14">DSM 44197</strain>
    </source>
</reference>
<evidence type="ECO:0000256" key="4">
    <source>
        <dbReference type="ARBA" id="ARBA00022679"/>
    </source>
</evidence>
<keyword evidence="6 13" id="KW-0418">Kinase</keyword>
<evidence type="ECO:0000256" key="5">
    <source>
        <dbReference type="ARBA" id="ARBA00022741"/>
    </source>
</evidence>
<dbReference type="GO" id="GO:0005524">
    <property type="term" value="F:ATP binding"/>
    <property type="evidence" value="ECO:0007669"/>
    <property type="project" value="UniProtKB-KW"/>
</dbReference>
<dbReference type="Pfam" id="PF07730">
    <property type="entry name" value="HisKA_3"/>
    <property type="match status" value="1"/>
</dbReference>
<feature type="domain" description="DUF7134" evidence="12">
    <location>
        <begin position="23"/>
        <end position="172"/>
    </location>
</feature>
<comment type="caution">
    <text evidence="13">The sequence shown here is derived from an EMBL/GenBank/DDBJ whole genome shotgun (WGS) entry which is preliminary data.</text>
</comment>
<evidence type="ECO:0000313" key="13">
    <source>
        <dbReference type="EMBL" id="MBA8951362.1"/>
    </source>
</evidence>
<dbReference type="GO" id="GO:0046983">
    <property type="term" value="F:protein dimerization activity"/>
    <property type="evidence" value="ECO:0007669"/>
    <property type="project" value="InterPro"/>
</dbReference>
<proteinExistence type="predicted"/>
<dbReference type="RefSeq" id="WP_182843698.1">
    <property type="nucleotide sequence ID" value="NZ_JACJIA010000003.1"/>
</dbReference>
<evidence type="ECO:0000256" key="3">
    <source>
        <dbReference type="ARBA" id="ARBA00022553"/>
    </source>
</evidence>
<keyword evidence="3" id="KW-0597">Phosphoprotein</keyword>
<keyword evidence="9" id="KW-0812">Transmembrane</keyword>
<feature type="transmembrane region" description="Helical" evidence="9">
    <location>
        <begin position="514"/>
        <end position="532"/>
    </location>
</feature>
<evidence type="ECO:0000256" key="6">
    <source>
        <dbReference type="ARBA" id="ARBA00022777"/>
    </source>
</evidence>
<feature type="domain" description="Signal transduction histidine kinase subgroup 3 dimerisation and phosphoacceptor" evidence="11">
    <location>
        <begin position="198"/>
        <end position="260"/>
    </location>
</feature>
<dbReference type="GO" id="GO:0016020">
    <property type="term" value="C:membrane"/>
    <property type="evidence" value="ECO:0007669"/>
    <property type="project" value="InterPro"/>
</dbReference>
<dbReference type="CDD" id="cd16917">
    <property type="entry name" value="HATPase_UhpB-NarQ-NarX-like"/>
    <property type="match status" value="1"/>
</dbReference>
<dbReference type="Pfam" id="PF02518">
    <property type="entry name" value="HATPase_c"/>
    <property type="match status" value="1"/>
</dbReference>
<dbReference type="GO" id="GO:0000155">
    <property type="term" value="F:phosphorelay sensor kinase activity"/>
    <property type="evidence" value="ECO:0007669"/>
    <property type="project" value="InterPro"/>
</dbReference>
<evidence type="ECO:0000256" key="8">
    <source>
        <dbReference type="ARBA" id="ARBA00023012"/>
    </source>
</evidence>
<accession>A0A7W3LNK1</accession>
<dbReference type="AlphaFoldDB" id="A0A7W3LNK1"/>
<keyword evidence="7" id="KW-0067">ATP-binding</keyword>
<evidence type="ECO:0000256" key="1">
    <source>
        <dbReference type="ARBA" id="ARBA00000085"/>
    </source>
</evidence>
<evidence type="ECO:0000259" key="11">
    <source>
        <dbReference type="Pfam" id="PF07730"/>
    </source>
</evidence>
<organism evidence="13 14">
    <name type="scientific">Actinomadura namibiensis</name>
    <dbReference type="NCBI Taxonomy" id="182080"/>
    <lineage>
        <taxon>Bacteria</taxon>
        <taxon>Bacillati</taxon>
        <taxon>Actinomycetota</taxon>
        <taxon>Actinomycetes</taxon>
        <taxon>Streptosporangiales</taxon>
        <taxon>Thermomonosporaceae</taxon>
        <taxon>Actinomadura</taxon>
    </lineage>
</organism>
<comment type="catalytic activity">
    <reaction evidence="1">
        <text>ATP + protein L-histidine = ADP + protein N-phospho-L-histidine.</text>
        <dbReference type="EC" id="2.7.13.3"/>
    </reaction>
</comment>
<dbReference type="PANTHER" id="PTHR24421:SF10">
    <property type="entry name" value="NITRATE_NITRITE SENSOR PROTEIN NARQ"/>
    <property type="match status" value="1"/>
</dbReference>
<feature type="transmembrane region" description="Helical" evidence="9">
    <location>
        <begin position="430"/>
        <end position="450"/>
    </location>
</feature>
<evidence type="ECO:0000256" key="9">
    <source>
        <dbReference type="SAM" id="Phobius"/>
    </source>
</evidence>
<keyword evidence="8" id="KW-0902">Two-component regulatory system</keyword>
<feature type="transmembrane region" description="Helical" evidence="9">
    <location>
        <begin position="405"/>
        <end position="424"/>
    </location>
</feature>
<protein>
    <recommendedName>
        <fullName evidence="2">histidine kinase</fullName>
        <ecNumber evidence="2">2.7.13.3</ecNumber>
    </recommendedName>
</protein>
<dbReference type="EMBL" id="JACJIA010000003">
    <property type="protein sequence ID" value="MBA8951362.1"/>
    <property type="molecule type" value="Genomic_DNA"/>
</dbReference>
<evidence type="ECO:0000256" key="2">
    <source>
        <dbReference type="ARBA" id="ARBA00012438"/>
    </source>
</evidence>